<organism evidence="1 2">
    <name type="scientific">Vitis vinifera</name>
    <name type="common">Grape</name>
    <dbReference type="NCBI Taxonomy" id="29760"/>
    <lineage>
        <taxon>Eukaryota</taxon>
        <taxon>Viridiplantae</taxon>
        <taxon>Streptophyta</taxon>
        <taxon>Embryophyta</taxon>
        <taxon>Tracheophyta</taxon>
        <taxon>Spermatophyta</taxon>
        <taxon>Magnoliopsida</taxon>
        <taxon>eudicotyledons</taxon>
        <taxon>Gunneridae</taxon>
        <taxon>Pentapetalae</taxon>
        <taxon>rosids</taxon>
        <taxon>Vitales</taxon>
        <taxon>Vitaceae</taxon>
        <taxon>Viteae</taxon>
        <taxon>Vitis</taxon>
    </lineage>
</organism>
<evidence type="ECO:0000313" key="2">
    <source>
        <dbReference type="Proteomes" id="UP000288805"/>
    </source>
</evidence>
<dbReference type="EMBL" id="QGNW01001094">
    <property type="protein sequence ID" value="RVW56145.1"/>
    <property type="molecule type" value="Genomic_DNA"/>
</dbReference>
<reference evidence="1 2" key="1">
    <citation type="journal article" date="2018" name="PLoS Genet.">
        <title>Population sequencing reveals clonal diversity and ancestral inbreeding in the grapevine cultivar Chardonnay.</title>
        <authorList>
            <person name="Roach M.J."/>
            <person name="Johnson D.L."/>
            <person name="Bohlmann J."/>
            <person name="van Vuuren H.J."/>
            <person name="Jones S.J."/>
            <person name="Pretorius I.S."/>
            <person name="Schmidt S.A."/>
            <person name="Borneman A.R."/>
        </authorList>
    </citation>
    <scope>NUCLEOTIDE SEQUENCE [LARGE SCALE GENOMIC DNA]</scope>
    <source>
        <strain evidence="2">cv. Chardonnay</strain>
        <tissue evidence="1">Leaf</tissue>
    </source>
</reference>
<comment type="caution">
    <text evidence="1">The sequence shown here is derived from an EMBL/GenBank/DDBJ whole genome shotgun (WGS) entry which is preliminary data.</text>
</comment>
<gene>
    <name evidence="1" type="ORF">CK203_080826</name>
</gene>
<dbReference type="PANTHER" id="PTHR21494">
    <property type="entry name" value="ACTIVATING SIGNAL COINTEGRATOR 1 COMPLEX SUBUNIT 2 ASC-1 COMPLEX SUBUNIT P100"/>
    <property type="match status" value="1"/>
</dbReference>
<dbReference type="AlphaFoldDB" id="A0A438F809"/>
<sequence>MDWRFVCDKDNLWKQVIMVKYGQEGHGWRTKRAYGAFGVGVWKEILKETDWCWDNMVFIAGKGSKISFWTDVWCTGTALSQNFPHLFAMASHRNATGFALCSEGLQALYGGRFCLLEGMKKRKFQPRLHSLLERLRGRGCSLLIGSRKEDDNFLIVAFCVGVKKKLCAVGLSRNCKGVASDNSLHDFLDSFLQFRSRWYDFPHHGVKGMVAGVIVGDFELSRRVFMVLFRISSNRDPGARAVDTLSSKDHAGVVSPLVTEKRLLDLPRLLDICAIYGCENEDLTRSLVNRLKKMVSKVVGLKFQNGFVEQQLQVGGGDQLDYMVHIVLFVYASHAALSCLLRRAREGGYLFGFKVNGRHGEGVEVSHLLFVDDSLVFSNVFRIESVVELKKLLVHGSLIEPTVELQSNW</sequence>
<name>A0A438F809_VITVI</name>
<dbReference type="InterPro" id="IPR052586">
    <property type="entry name" value="ASCC2"/>
</dbReference>
<evidence type="ECO:0000313" key="1">
    <source>
        <dbReference type="EMBL" id="RVW56145.1"/>
    </source>
</evidence>
<proteinExistence type="predicted"/>
<dbReference type="Proteomes" id="UP000288805">
    <property type="component" value="Unassembled WGS sequence"/>
</dbReference>
<protein>
    <submittedName>
        <fullName evidence="1">Uncharacterized protein</fullName>
    </submittedName>
</protein>
<accession>A0A438F809</accession>
<dbReference type="PANTHER" id="PTHR21494:SF0">
    <property type="entry name" value="ACTIVATING SIGNAL COINTEGRATOR 1 COMPLEX SUBUNIT 2"/>
    <property type="match status" value="1"/>
</dbReference>